<comment type="caution">
    <text evidence="1">The sequence shown here is derived from an EMBL/GenBank/DDBJ whole genome shotgun (WGS) entry which is preliminary data.</text>
</comment>
<organism evidence="1 2">
    <name type="scientific">Bacillus pumilus</name>
    <name type="common">Bacillus mesentericus</name>
    <dbReference type="NCBI Taxonomy" id="1408"/>
    <lineage>
        <taxon>Bacteria</taxon>
        <taxon>Bacillati</taxon>
        <taxon>Bacillota</taxon>
        <taxon>Bacilli</taxon>
        <taxon>Bacillales</taxon>
        <taxon>Bacillaceae</taxon>
        <taxon>Bacillus</taxon>
    </lineage>
</organism>
<reference evidence="1 2" key="1">
    <citation type="submission" date="2014-12" db="EMBL/GenBank/DDBJ databases">
        <title>Draft Genome Sequences of Five Spore-Forming Food Isolates of Bacillus pumilus.</title>
        <authorList>
            <person name="de Jong A."/>
            <person name="van Heel A.J."/>
            <person name="Montalban-Lopez M."/>
            <person name="Krawczyk A.O."/>
            <person name="Berendsen E.M."/>
            <person name="Wells-Bennik M."/>
            <person name="Kuipers O.P."/>
        </authorList>
    </citation>
    <scope>NUCLEOTIDE SEQUENCE [LARGE SCALE GENOMIC DNA]</scope>
    <source>
        <strain evidence="1 2">B4127</strain>
    </source>
</reference>
<evidence type="ECO:0000313" key="2">
    <source>
        <dbReference type="Proteomes" id="UP000031978"/>
    </source>
</evidence>
<accession>A0AB34QQ14</accession>
<name>A0AB34QQ14_BACPU</name>
<sequence length="101" mass="11341">MNINDKVLINSNDCYSGNNGIVKKFSDRTSNVGVEIEGVSKVVWFYESDLVIQDTQKKIINISEKGLSDLSIELNDYCNEDEVNISVNDLKKLITLARQAL</sequence>
<dbReference type="Proteomes" id="UP000031978">
    <property type="component" value="Unassembled WGS sequence"/>
</dbReference>
<protein>
    <recommendedName>
        <fullName evidence="3">IDEAL domain-containing protein</fullName>
    </recommendedName>
</protein>
<gene>
    <name evidence="1" type="ORF">B4127_1545</name>
</gene>
<dbReference type="RefSeq" id="WP_044141759.1">
    <property type="nucleotide sequence ID" value="NZ_JXCL01000040.1"/>
</dbReference>
<proteinExistence type="predicted"/>
<dbReference type="AlphaFoldDB" id="A0AB34QQ14"/>
<evidence type="ECO:0000313" key="1">
    <source>
        <dbReference type="EMBL" id="KIL12214.1"/>
    </source>
</evidence>
<dbReference type="EMBL" id="JXCL01000040">
    <property type="protein sequence ID" value="KIL12214.1"/>
    <property type="molecule type" value="Genomic_DNA"/>
</dbReference>
<evidence type="ECO:0008006" key="3">
    <source>
        <dbReference type="Google" id="ProtNLM"/>
    </source>
</evidence>